<keyword evidence="3" id="KW-1185">Reference proteome</keyword>
<proteinExistence type="predicted"/>
<evidence type="ECO:0000256" key="1">
    <source>
        <dbReference type="SAM" id="MobiDB-lite"/>
    </source>
</evidence>
<feature type="compositionally biased region" description="Basic and acidic residues" evidence="1">
    <location>
        <begin position="127"/>
        <end position="136"/>
    </location>
</feature>
<dbReference type="EMBL" id="MRYD01000278">
    <property type="protein sequence ID" value="OSZ56580.1"/>
    <property type="molecule type" value="Genomic_DNA"/>
</dbReference>
<organism evidence="2 3">
    <name type="scientific">Streptomyces pharetrae CZA14</name>
    <dbReference type="NCBI Taxonomy" id="1144883"/>
    <lineage>
        <taxon>Bacteria</taxon>
        <taxon>Bacillati</taxon>
        <taxon>Actinomycetota</taxon>
        <taxon>Actinomycetes</taxon>
        <taxon>Kitasatosporales</taxon>
        <taxon>Streptomycetaceae</taxon>
        <taxon>Streptomyces</taxon>
    </lineage>
</organism>
<dbReference type="InterPro" id="IPR045428">
    <property type="entry name" value="EACC1"/>
</dbReference>
<accession>A0ABX3Y9Q2</accession>
<reference evidence="2 3" key="1">
    <citation type="submission" date="2016-12" db="EMBL/GenBank/DDBJ databases">
        <title>Genome Mining:The Detection of Biosynthetic Gene Clusters to Aid in the Expression of Curamycin A produced by Streptomyces sp. strain CZA14.</title>
        <authorList>
            <person name="Durrell K.A."/>
            <person name="Kirby B.M."/>
            <person name="Khan W."/>
            <person name="Mthethwa T."/>
            <person name="Le Roes-Hill M."/>
        </authorList>
    </citation>
    <scope>NUCLEOTIDE SEQUENCE [LARGE SCALE GENOMIC DNA]</scope>
    <source>
        <strain evidence="2 3">CZA14</strain>
    </source>
</reference>
<evidence type="ECO:0000313" key="3">
    <source>
        <dbReference type="Proteomes" id="UP000194266"/>
    </source>
</evidence>
<sequence>MRILVTVRGDDAGADESGHDLRRWLTAEPELRGRIRTADGAPPPGAPGAVTDALVAMLEPGRIAAVFAAVVVAWAQSRRGNQTVTVTRPDGAETTVSATRVKGLDPRQRAELARRLTAAVETAPAPRGDRGRRADR</sequence>
<dbReference type="Pfam" id="PF19953">
    <property type="entry name" value="EACC1"/>
    <property type="match status" value="1"/>
</dbReference>
<evidence type="ECO:0000313" key="2">
    <source>
        <dbReference type="EMBL" id="OSZ56580.1"/>
    </source>
</evidence>
<gene>
    <name evidence="2" type="ORF">OQI_32165</name>
</gene>
<name>A0ABX3Y9Q2_9ACTN</name>
<comment type="caution">
    <text evidence="2">The sequence shown here is derived from an EMBL/GenBank/DDBJ whole genome shotgun (WGS) entry which is preliminary data.</text>
</comment>
<dbReference type="Proteomes" id="UP000194266">
    <property type="component" value="Unassembled WGS sequence"/>
</dbReference>
<feature type="region of interest" description="Disordered" evidence="1">
    <location>
        <begin position="115"/>
        <end position="136"/>
    </location>
</feature>
<dbReference type="RefSeq" id="WP_086172729.1">
    <property type="nucleotide sequence ID" value="NZ_MRYD01000278.1"/>
</dbReference>
<protein>
    <submittedName>
        <fullName evidence="2">Uncharacterized protein</fullName>
    </submittedName>
</protein>